<evidence type="ECO:0000259" key="3">
    <source>
        <dbReference type="Pfam" id="PF00144"/>
    </source>
</evidence>
<feature type="domain" description="Beta-lactamase-related" evidence="3">
    <location>
        <begin position="45"/>
        <end position="405"/>
    </location>
</feature>
<dbReference type="Proteomes" id="UP000235564">
    <property type="component" value="Unassembled WGS sequence"/>
</dbReference>
<protein>
    <submittedName>
        <fullName evidence="5">Esterase</fullName>
    </submittedName>
</protein>
<keyword evidence="2" id="KW-0732">Signal</keyword>
<dbReference type="InterPro" id="IPR036514">
    <property type="entry name" value="SGNH_hydro_sf"/>
</dbReference>
<dbReference type="InterPro" id="IPR050789">
    <property type="entry name" value="Diverse_Enzym_Activities"/>
</dbReference>
<dbReference type="EMBL" id="PNGJ01000013">
    <property type="protein sequence ID" value="PMC22864.1"/>
    <property type="molecule type" value="Genomic_DNA"/>
</dbReference>
<comment type="caution">
    <text evidence="5">The sequence shown here is derived from an EMBL/GenBank/DDBJ whole genome shotgun (WGS) entry which is preliminary data.</text>
</comment>
<dbReference type="GO" id="GO:0016788">
    <property type="term" value="F:hydrolase activity, acting on ester bonds"/>
    <property type="evidence" value="ECO:0007669"/>
    <property type="project" value="UniProtKB-ARBA"/>
</dbReference>
<dbReference type="SUPFAM" id="SSF52266">
    <property type="entry name" value="SGNH hydrolase"/>
    <property type="match status" value="1"/>
</dbReference>
<dbReference type="OrthoDB" id="9805821at2"/>
<evidence type="ECO:0000256" key="2">
    <source>
        <dbReference type="SAM" id="SignalP"/>
    </source>
</evidence>
<dbReference type="SUPFAM" id="SSF56601">
    <property type="entry name" value="beta-lactamase/transpeptidase-like"/>
    <property type="match status" value="1"/>
</dbReference>
<dbReference type="AlphaFoldDB" id="A0A2N6QN06"/>
<dbReference type="PANTHER" id="PTHR43283">
    <property type="entry name" value="BETA-LACTAMASE-RELATED"/>
    <property type="match status" value="1"/>
</dbReference>
<keyword evidence="1" id="KW-0378">Hydrolase</keyword>
<evidence type="ECO:0000313" key="6">
    <source>
        <dbReference type="Proteomes" id="UP000235564"/>
    </source>
</evidence>
<evidence type="ECO:0000256" key="1">
    <source>
        <dbReference type="ARBA" id="ARBA00022801"/>
    </source>
</evidence>
<dbReference type="InterPro" id="IPR001466">
    <property type="entry name" value="Beta-lactam-related"/>
</dbReference>
<reference evidence="5 6" key="1">
    <citation type="submission" date="2017-09" db="EMBL/GenBank/DDBJ databases">
        <title>Bacterial strain isolated from the female urinary microbiota.</title>
        <authorList>
            <person name="Thomas-White K."/>
            <person name="Kumar N."/>
            <person name="Forster S."/>
            <person name="Putonti C."/>
            <person name="Lawley T."/>
            <person name="Wolfe A.J."/>
        </authorList>
    </citation>
    <scope>NUCLEOTIDE SEQUENCE [LARGE SCALE GENOMIC DNA]</scope>
    <source>
        <strain evidence="5 6">UMB0536</strain>
    </source>
</reference>
<dbReference type="InterPro" id="IPR012338">
    <property type="entry name" value="Beta-lactam/transpept-like"/>
</dbReference>
<dbReference type="RefSeq" id="WP_102698157.1">
    <property type="nucleotide sequence ID" value="NZ_PNGJ01000013.1"/>
</dbReference>
<dbReference type="Pfam" id="PF13472">
    <property type="entry name" value="Lipase_GDSL_2"/>
    <property type="match status" value="1"/>
</dbReference>
<accession>A0A2N6QN06</accession>
<proteinExistence type="predicted"/>
<feature type="domain" description="SGNH hydrolase-type esterase" evidence="4">
    <location>
        <begin position="447"/>
        <end position="609"/>
    </location>
</feature>
<organism evidence="5 6">
    <name type="scientific">Hoylesella buccalis</name>
    <dbReference type="NCBI Taxonomy" id="28127"/>
    <lineage>
        <taxon>Bacteria</taxon>
        <taxon>Pseudomonadati</taxon>
        <taxon>Bacteroidota</taxon>
        <taxon>Bacteroidia</taxon>
        <taxon>Bacteroidales</taxon>
        <taxon>Prevotellaceae</taxon>
        <taxon>Hoylesella</taxon>
    </lineage>
</organism>
<evidence type="ECO:0000313" key="5">
    <source>
        <dbReference type="EMBL" id="PMC22864.1"/>
    </source>
</evidence>
<dbReference type="Gene3D" id="3.40.50.1110">
    <property type="entry name" value="SGNH hydrolase"/>
    <property type="match status" value="1"/>
</dbReference>
<feature type="chain" id="PRO_5014717504" evidence="2">
    <location>
        <begin position="21"/>
        <end position="618"/>
    </location>
</feature>
<gene>
    <name evidence="5" type="ORF">CJ231_12060</name>
</gene>
<dbReference type="Pfam" id="PF00144">
    <property type="entry name" value="Beta-lactamase"/>
    <property type="match status" value="1"/>
</dbReference>
<dbReference type="Gene3D" id="3.40.710.10">
    <property type="entry name" value="DD-peptidase/beta-lactamase superfamily"/>
    <property type="match status" value="1"/>
</dbReference>
<sequence>MKRMSFLLLLIVGMLSSIRANDIPVVYPEQVGMNRLRLQNADCVINQAIREKQIPGAVLAVVRHGKMAYLKAYGNRQLIPTVEPMTTNTVFDLASCTKPVATTMATMLLIERGLLRTADAVKMYLPHFQSWNSKQNDTTTIRISNLLTHTSGLPPYAPVKQLSSERGADKRQVLARYIDQCQRQYKPGTDMRYSCLNYITLQRIIEHITHQSLRTFCAENIFIPLGMSHTDFIPCAQDKKGNWTNTDEPRWGKRNDSAAYPLAPTEQQANGQVLKGQVHDPLARVMNAGISGNAGLFSTASDLAVLCAMLQNGGSWNGKRILSPNTIHAMRNIPSSLKDFGRSLGWDVSSPYASNKGDLLSNETYGHTGYTGTSIVIDPVNDLSIILLTNCVHPHDKGNTVRLRALVANAVAASITNEEPLYHEHYYQRMLQFEGEPAIQKNNIVMLGNSITEGGKDWAAKLGNKKVINRGISGDVATGIYDRLHTILPAHPAKIFLMVGVNDVSHDLTTDSIANMIIRLTERIRRESPQTKLYVQSMLPIRESTGRWKRLVGKTEQIPEINARLEAWAKQNHVTYINLFPLFTEPGTHIMRQELTYDGLHLTEKGYEVWINVLKKYL</sequence>
<dbReference type="PANTHER" id="PTHR43283:SF11">
    <property type="entry name" value="BETA-LACTAMASE-RELATED DOMAIN-CONTAINING PROTEIN"/>
    <property type="match status" value="1"/>
</dbReference>
<feature type="signal peptide" evidence="2">
    <location>
        <begin position="1"/>
        <end position="20"/>
    </location>
</feature>
<evidence type="ECO:0000259" key="4">
    <source>
        <dbReference type="Pfam" id="PF13472"/>
    </source>
</evidence>
<name>A0A2N6QN06_9BACT</name>
<dbReference type="InterPro" id="IPR013830">
    <property type="entry name" value="SGNH_hydro"/>
</dbReference>